<proteinExistence type="predicted"/>
<reference evidence="3 4" key="1">
    <citation type="submission" date="2017-10" db="EMBL/GenBank/DDBJ databases">
        <title>Sequencing the genomes of 1000 actinobacteria strains.</title>
        <authorList>
            <person name="Klenk H.-P."/>
        </authorList>
    </citation>
    <scope>NUCLEOTIDE SEQUENCE [LARGE SCALE GENOMIC DNA]</scope>
    <source>
        <strain evidence="3 4">DSM 21838</strain>
    </source>
</reference>
<accession>A0A2A9EQD7</accession>
<evidence type="ECO:0000313" key="4">
    <source>
        <dbReference type="Proteomes" id="UP000222106"/>
    </source>
</evidence>
<feature type="region of interest" description="Disordered" evidence="1">
    <location>
        <begin position="331"/>
        <end position="370"/>
    </location>
</feature>
<comment type="caution">
    <text evidence="3">The sequence shown here is derived from an EMBL/GenBank/DDBJ whole genome shotgun (WGS) entry which is preliminary data.</text>
</comment>
<feature type="region of interest" description="Disordered" evidence="1">
    <location>
        <begin position="79"/>
        <end position="98"/>
    </location>
</feature>
<keyword evidence="4" id="KW-1185">Reference proteome</keyword>
<dbReference type="Pfam" id="PF00899">
    <property type="entry name" value="ThiF"/>
    <property type="match status" value="1"/>
</dbReference>
<sequence length="370" mass="39043">MRLRPGLRVLWRRKGESQVGVDPRCAVVLENLTPGEQNVLDYLRHDPTEADLVRVGRTSGVPVARVRELVTLLERSGVLDPAPRTRPPGSAESPDEAYWSRLLPDGDGAGLMARRASATVAVVGLGQVGMRIATHLAEAGIGTILLEDDSAVRERDVGPYHPRDVGGRRRERSEAQLRSLFPQLRTDAPTGTRPDVVVAVSAGVADPVKLLPLLREDVVHLPVVAGDVDVAVGPLVVPGRSPCTRCLDLHRTDADPAWPALATQLRASPSPPVSSHLAQLGSAVAANQVLAQVDGRELVADGTSIEVGGLSPLPLVRPWTVHPACGCSGVGQEDIARPQPAPSRPGAAGASSTEREPSTEERELAAIGTS</sequence>
<name>A0A2A9EQD7_9MICO</name>
<dbReference type="InterPro" id="IPR000594">
    <property type="entry name" value="ThiF_NAD_FAD-bd"/>
</dbReference>
<protein>
    <submittedName>
        <fullName evidence="3">ThiF family protein</fullName>
    </submittedName>
</protein>
<dbReference type="EMBL" id="PDJI01000004">
    <property type="protein sequence ID" value="PFG40741.1"/>
    <property type="molecule type" value="Genomic_DNA"/>
</dbReference>
<dbReference type="SUPFAM" id="SSF69572">
    <property type="entry name" value="Activating enzymes of the ubiquitin-like proteins"/>
    <property type="match status" value="1"/>
</dbReference>
<dbReference type="Gene3D" id="3.40.50.720">
    <property type="entry name" value="NAD(P)-binding Rossmann-like Domain"/>
    <property type="match status" value="1"/>
</dbReference>
<evidence type="ECO:0000259" key="2">
    <source>
        <dbReference type="Pfam" id="PF00899"/>
    </source>
</evidence>
<dbReference type="GO" id="GO:0008641">
    <property type="term" value="F:ubiquitin-like modifier activating enzyme activity"/>
    <property type="evidence" value="ECO:0007669"/>
    <property type="project" value="InterPro"/>
</dbReference>
<evidence type="ECO:0000256" key="1">
    <source>
        <dbReference type="SAM" id="MobiDB-lite"/>
    </source>
</evidence>
<organism evidence="3 4">
    <name type="scientific">Georgenia soli</name>
    <dbReference type="NCBI Taxonomy" id="638953"/>
    <lineage>
        <taxon>Bacteria</taxon>
        <taxon>Bacillati</taxon>
        <taxon>Actinomycetota</taxon>
        <taxon>Actinomycetes</taxon>
        <taxon>Micrococcales</taxon>
        <taxon>Bogoriellaceae</taxon>
        <taxon>Georgenia</taxon>
    </lineage>
</organism>
<dbReference type="AlphaFoldDB" id="A0A2A9EQD7"/>
<dbReference type="InterPro" id="IPR035985">
    <property type="entry name" value="Ubiquitin-activating_enz"/>
</dbReference>
<evidence type="ECO:0000313" key="3">
    <source>
        <dbReference type="EMBL" id="PFG40741.1"/>
    </source>
</evidence>
<dbReference type="Proteomes" id="UP000222106">
    <property type="component" value="Unassembled WGS sequence"/>
</dbReference>
<feature type="domain" description="THIF-type NAD/FAD binding fold" evidence="2">
    <location>
        <begin position="115"/>
        <end position="188"/>
    </location>
</feature>
<feature type="compositionally biased region" description="Basic and acidic residues" evidence="1">
    <location>
        <begin position="353"/>
        <end position="364"/>
    </location>
</feature>
<dbReference type="RefSeq" id="WP_143427049.1">
    <property type="nucleotide sequence ID" value="NZ_PDJI01000004.1"/>
</dbReference>
<gene>
    <name evidence="3" type="ORF">ATJ97_3274</name>
</gene>
<dbReference type="OrthoDB" id="4426339at2"/>